<protein>
    <submittedName>
        <fullName evidence="1">Uncharacterized protein</fullName>
    </submittedName>
</protein>
<accession>A0A835XM30</accession>
<keyword evidence="2" id="KW-1185">Reference proteome</keyword>
<dbReference type="AlphaFoldDB" id="A0A835XM30"/>
<dbReference type="EMBL" id="JAEHOE010000132">
    <property type="protein sequence ID" value="KAG2485273.1"/>
    <property type="molecule type" value="Genomic_DNA"/>
</dbReference>
<comment type="caution">
    <text evidence="1">The sequence shown here is derived from an EMBL/GenBank/DDBJ whole genome shotgun (WGS) entry which is preliminary data.</text>
</comment>
<sequence>MLLRAPNGGYVFASDDGRLWASSKRDRLRLDMAAAAHGPAAFLFSLCHWHGSTTTLETSSGRIELALAQQEADGRYGSAGPIVHGPYTKPDNAGDALPYIFTSYADTTAVHRIAIYAHHGGDHAWARGLQGACRRPPPQAPSAFPRPLARVLARAHSRGGRAHARAKTGTAPAVRLAPRNAVVALSGPPYAWVVPTLIGDAWLPLLGVGGVVTMGLLLARRGLHGSTWVT</sequence>
<evidence type="ECO:0000313" key="2">
    <source>
        <dbReference type="Proteomes" id="UP000612055"/>
    </source>
</evidence>
<proteinExistence type="predicted"/>
<dbReference type="Proteomes" id="UP000612055">
    <property type="component" value="Unassembled WGS sequence"/>
</dbReference>
<gene>
    <name evidence="1" type="ORF">HYH03_015948</name>
</gene>
<name>A0A835XM30_9CHLO</name>
<organism evidence="1 2">
    <name type="scientific">Edaphochlamys debaryana</name>
    <dbReference type="NCBI Taxonomy" id="47281"/>
    <lineage>
        <taxon>Eukaryota</taxon>
        <taxon>Viridiplantae</taxon>
        <taxon>Chlorophyta</taxon>
        <taxon>core chlorophytes</taxon>
        <taxon>Chlorophyceae</taxon>
        <taxon>CS clade</taxon>
        <taxon>Chlamydomonadales</taxon>
        <taxon>Chlamydomonadales incertae sedis</taxon>
        <taxon>Edaphochlamys</taxon>
    </lineage>
</organism>
<evidence type="ECO:0000313" key="1">
    <source>
        <dbReference type="EMBL" id="KAG2485273.1"/>
    </source>
</evidence>
<reference evidence="1" key="1">
    <citation type="journal article" date="2020" name="bioRxiv">
        <title>Comparative genomics of Chlamydomonas.</title>
        <authorList>
            <person name="Craig R.J."/>
            <person name="Hasan A.R."/>
            <person name="Ness R.W."/>
            <person name="Keightley P.D."/>
        </authorList>
    </citation>
    <scope>NUCLEOTIDE SEQUENCE</scope>
    <source>
        <strain evidence="1">CCAP 11/70</strain>
    </source>
</reference>